<dbReference type="PANTHER" id="PTHR48078:SF6">
    <property type="entry name" value="L-THREONINE DEHYDRATASE CATABOLIC TDCB"/>
    <property type="match status" value="1"/>
</dbReference>
<comment type="similarity">
    <text evidence="2">Belongs to the serine/threonine dehydratase family.</text>
</comment>
<dbReference type="InterPro" id="IPR045865">
    <property type="entry name" value="ACT-like_dom_sf"/>
</dbReference>
<comment type="cofactor">
    <cofactor evidence="1">
        <name>pyridoxal 5'-phosphate</name>
        <dbReference type="ChEBI" id="CHEBI:597326"/>
    </cofactor>
</comment>
<dbReference type="GO" id="GO:0003941">
    <property type="term" value="F:L-serine ammonia-lyase activity"/>
    <property type="evidence" value="ECO:0007669"/>
    <property type="project" value="TreeGrafter"/>
</dbReference>
<evidence type="ECO:0000256" key="4">
    <source>
        <dbReference type="ARBA" id="ARBA00022898"/>
    </source>
</evidence>
<dbReference type="InterPro" id="IPR005789">
    <property type="entry name" value="Thr_deHydtase_catblc"/>
</dbReference>
<dbReference type="GO" id="GO:0006567">
    <property type="term" value="P:L-threonine catabolic process"/>
    <property type="evidence" value="ECO:0007669"/>
    <property type="project" value="InterPro"/>
</dbReference>
<dbReference type="PROSITE" id="PS51671">
    <property type="entry name" value="ACT"/>
    <property type="match status" value="1"/>
</dbReference>
<dbReference type="FunFam" id="3.40.50.1100:FF:000007">
    <property type="entry name" value="L-threonine dehydratase catabolic TdcB"/>
    <property type="match status" value="1"/>
</dbReference>
<dbReference type="EMBL" id="DRZI01000129">
    <property type="protein sequence ID" value="HHP81618.1"/>
    <property type="molecule type" value="Genomic_DNA"/>
</dbReference>
<evidence type="ECO:0000256" key="1">
    <source>
        <dbReference type="ARBA" id="ARBA00001933"/>
    </source>
</evidence>
<dbReference type="AlphaFoldDB" id="A0A7C5TFW8"/>
<dbReference type="SUPFAM" id="SSF55021">
    <property type="entry name" value="ACT-like"/>
    <property type="match status" value="1"/>
</dbReference>
<reference evidence="7" key="1">
    <citation type="journal article" date="2020" name="mSystems">
        <title>Genome- and Community-Level Interaction Insights into Carbon Utilization and Element Cycling Functions of Hydrothermarchaeota in Hydrothermal Sediment.</title>
        <authorList>
            <person name="Zhou Z."/>
            <person name="Liu Y."/>
            <person name="Xu W."/>
            <person name="Pan J."/>
            <person name="Luo Z.H."/>
            <person name="Li M."/>
        </authorList>
    </citation>
    <scope>NUCLEOTIDE SEQUENCE [LARGE SCALE GENOMIC DNA]</scope>
    <source>
        <strain evidence="7">SpSt-1121</strain>
    </source>
</reference>
<evidence type="ECO:0000256" key="3">
    <source>
        <dbReference type="ARBA" id="ARBA00012096"/>
    </source>
</evidence>
<gene>
    <name evidence="7" type="ORF">ENM84_03030</name>
</gene>
<dbReference type="PANTHER" id="PTHR48078">
    <property type="entry name" value="THREONINE DEHYDRATASE, MITOCHONDRIAL-RELATED"/>
    <property type="match status" value="1"/>
</dbReference>
<keyword evidence="4" id="KW-0663">Pyridoxal phosphate</keyword>
<name>A0A7C5TFW8_9CREN</name>
<dbReference type="InterPro" id="IPR001926">
    <property type="entry name" value="TrpB-like_PALP"/>
</dbReference>
<comment type="caution">
    <text evidence="7">The sequence shown here is derived from an EMBL/GenBank/DDBJ whole genome shotgun (WGS) entry which is preliminary data.</text>
</comment>
<dbReference type="NCBIfam" id="TIGR01127">
    <property type="entry name" value="ilvA_1Cterm"/>
    <property type="match status" value="1"/>
</dbReference>
<dbReference type="GO" id="GO:0004794">
    <property type="term" value="F:threonine deaminase activity"/>
    <property type="evidence" value="ECO:0007669"/>
    <property type="project" value="UniProtKB-EC"/>
</dbReference>
<dbReference type="GO" id="GO:0009097">
    <property type="term" value="P:isoleucine biosynthetic process"/>
    <property type="evidence" value="ECO:0007669"/>
    <property type="project" value="TreeGrafter"/>
</dbReference>
<evidence type="ECO:0000256" key="2">
    <source>
        <dbReference type="ARBA" id="ARBA00010869"/>
    </source>
</evidence>
<evidence type="ECO:0000259" key="6">
    <source>
        <dbReference type="PROSITE" id="PS51671"/>
    </source>
</evidence>
<dbReference type="GO" id="GO:0006565">
    <property type="term" value="P:L-serine catabolic process"/>
    <property type="evidence" value="ECO:0007669"/>
    <property type="project" value="TreeGrafter"/>
</dbReference>
<feature type="domain" description="ACT" evidence="6">
    <location>
        <begin position="328"/>
        <end position="403"/>
    </location>
</feature>
<evidence type="ECO:0000256" key="5">
    <source>
        <dbReference type="ARBA" id="ARBA00023239"/>
    </source>
</evidence>
<dbReference type="Gene3D" id="3.30.70.260">
    <property type="match status" value="1"/>
</dbReference>
<dbReference type="EC" id="4.3.1.19" evidence="3"/>
<organism evidence="7">
    <name type="scientific">Ignisphaera aggregans</name>
    <dbReference type="NCBI Taxonomy" id="334771"/>
    <lineage>
        <taxon>Archaea</taxon>
        <taxon>Thermoproteota</taxon>
        <taxon>Thermoprotei</taxon>
        <taxon>Desulfurococcales</taxon>
        <taxon>Desulfurococcaceae</taxon>
        <taxon>Ignisphaera</taxon>
    </lineage>
</organism>
<accession>A0A7C5TFW8</accession>
<evidence type="ECO:0000313" key="7">
    <source>
        <dbReference type="EMBL" id="HHP81618.1"/>
    </source>
</evidence>
<dbReference type="SUPFAM" id="SSF53686">
    <property type="entry name" value="Tryptophan synthase beta subunit-like PLP-dependent enzymes"/>
    <property type="match status" value="1"/>
</dbReference>
<keyword evidence="5 7" id="KW-0456">Lyase</keyword>
<dbReference type="Gene3D" id="3.40.50.1100">
    <property type="match status" value="2"/>
</dbReference>
<proteinExistence type="inferred from homology"/>
<dbReference type="CDD" id="cd04886">
    <property type="entry name" value="ACT_ThrD-II-like"/>
    <property type="match status" value="1"/>
</dbReference>
<dbReference type="InterPro" id="IPR050147">
    <property type="entry name" value="Ser/Thr_Dehydratase"/>
</dbReference>
<dbReference type="CDD" id="cd01562">
    <property type="entry name" value="Thr-dehyd"/>
    <property type="match status" value="1"/>
</dbReference>
<dbReference type="InterPro" id="IPR036052">
    <property type="entry name" value="TrpB-like_PALP_sf"/>
</dbReference>
<sequence>MEEVFNKSKEALEIIENYAHITPLDKSYTFSRMTGSKIYLKYENLQKTGSFKVRGALFKTYKIYNKGINGVVTASAGNHAQGVAFAAKVFGLKSVIVMPIVTPISKIEATIGYGAEVIIHGKVFDEAELLALDIANKKKYAYIHPFNDIDVISGQATIGWELLKQLNEIDMVVVPIGGGGLASGIISVLKTVKPNIKIIGVEPSVAPKMYRSVELKKIVQIDVAPSLADGLIVKKVGDLTFEIISNTIDDIVLVNEDEIAYTMYLLLERAKTLAEGAGAASLAALVSGKIKNINGKNVVALITGGNVDLTSIYRIIIKGLLKHGRIAKIYGYVPDIPGTLYKITEIIARYRCNIIDIKHERFDEQGPPLYTRMEILLEIPSKDALNNVVDELNKYGYKFNSSK</sequence>
<dbReference type="Pfam" id="PF00291">
    <property type="entry name" value="PALP"/>
    <property type="match status" value="1"/>
</dbReference>
<dbReference type="InterPro" id="IPR002912">
    <property type="entry name" value="ACT_dom"/>
</dbReference>
<protein>
    <recommendedName>
        <fullName evidence="3">threonine ammonia-lyase</fullName>
        <ecNumber evidence="3">4.3.1.19</ecNumber>
    </recommendedName>
</protein>
<dbReference type="InterPro" id="IPR044561">
    <property type="entry name" value="ACT_ThrD-II-like"/>
</dbReference>